<dbReference type="Ensembl" id="ENSCPBT00000039399.1">
    <property type="protein sequence ID" value="ENSCPBP00000033546.1"/>
    <property type="gene ID" value="ENSCPBG00000023455.1"/>
</dbReference>
<feature type="compositionally biased region" description="Pro residues" evidence="1">
    <location>
        <begin position="1"/>
        <end position="13"/>
    </location>
</feature>
<evidence type="ECO:0000313" key="2">
    <source>
        <dbReference type="Ensembl" id="ENSCPBP00000033546.1"/>
    </source>
</evidence>
<keyword evidence="3" id="KW-1185">Reference proteome</keyword>
<sequence length="89" mass="9287">KLPVGLSPPPIPPTLSLGHRHPPTHTHTPAISLCLCGPCPSRLFILPPRPQGDYEIGGGMQEAWAGQHSVGGGLSRIELGSGSLPCFHP</sequence>
<organism evidence="2 3">
    <name type="scientific">Chrysemys picta bellii</name>
    <name type="common">Western painted turtle</name>
    <name type="synonym">Emys bellii</name>
    <dbReference type="NCBI Taxonomy" id="8478"/>
    <lineage>
        <taxon>Eukaryota</taxon>
        <taxon>Metazoa</taxon>
        <taxon>Chordata</taxon>
        <taxon>Craniata</taxon>
        <taxon>Vertebrata</taxon>
        <taxon>Euteleostomi</taxon>
        <taxon>Archelosauria</taxon>
        <taxon>Testudinata</taxon>
        <taxon>Testudines</taxon>
        <taxon>Cryptodira</taxon>
        <taxon>Durocryptodira</taxon>
        <taxon>Testudinoidea</taxon>
        <taxon>Emydidae</taxon>
        <taxon>Chrysemys</taxon>
    </lineage>
</organism>
<dbReference type="AlphaFoldDB" id="A0A8C3IH44"/>
<protein>
    <submittedName>
        <fullName evidence="2">Uncharacterized protein</fullName>
    </submittedName>
</protein>
<evidence type="ECO:0000313" key="3">
    <source>
        <dbReference type="Proteomes" id="UP000694380"/>
    </source>
</evidence>
<name>A0A8C3IH44_CHRPI</name>
<accession>A0A8C3IH44</accession>
<reference evidence="2" key="2">
    <citation type="submission" date="2025-09" db="UniProtKB">
        <authorList>
            <consortium name="Ensembl"/>
        </authorList>
    </citation>
    <scope>IDENTIFICATION</scope>
</reference>
<dbReference type="Proteomes" id="UP000694380">
    <property type="component" value="Unplaced"/>
</dbReference>
<evidence type="ECO:0000256" key="1">
    <source>
        <dbReference type="SAM" id="MobiDB-lite"/>
    </source>
</evidence>
<feature type="region of interest" description="Disordered" evidence="1">
    <location>
        <begin position="1"/>
        <end position="24"/>
    </location>
</feature>
<reference evidence="2" key="1">
    <citation type="submission" date="2025-08" db="UniProtKB">
        <authorList>
            <consortium name="Ensembl"/>
        </authorList>
    </citation>
    <scope>IDENTIFICATION</scope>
</reference>
<proteinExistence type="predicted"/>